<evidence type="ECO:0000256" key="4">
    <source>
        <dbReference type="ARBA" id="ARBA00023065"/>
    </source>
</evidence>
<dbReference type="InterPro" id="IPR001343">
    <property type="entry name" value="Hemolysn_Ca-bd"/>
</dbReference>
<comment type="caution">
    <text evidence="7">The sequence shown here is derived from an EMBL/GenBank/DDBJ whole genome shotgun (WGS) entry which is preliminary data.</text>
</comment>
<dbReference type="PRINTS" id="PR00313">
    <property type="entry name" value="CABNDNGRPT"/>
</dbReference>
<feature type="compositionally biased region" description="Low complexity" evidence="5">
    <location>
        <begin position="720"/>
        <end position="732"/>
    </location>
</feature>
<dbReference type="RefSeq" id="WP_119000389.1">
    <property type="nucleotide sequence ID" value="NZ_QWGP01000013.1"/>
</dbReference>
<feature type="domain" description="Calx-beta" evidence="6">
    <location>
        <begin position="220"/>
        <end position="318"/>
    </location>
</feature>
<dbReference type="Pfam" id="PF03160">
    <property type="entry name" value="Calx-beta"/>
    <property type="match status" value="6"/>
</dbReference>
<keyword evidence="4" id="KW-0406">Ion transport</keyword>
<keyword evidence="3" id="KW-0106">Calcium</keyword>
<dbReference type="SMART" id="SM00237">
    <property type="entry name" value="Calx_beta"/>
    <property type="match status" value="5"/>
</dbReference>
<dbReference type="GO" id="GO:0007154">
    <property type="term" value="P:cell communication"/>
    <property type="evidence" value="ECO:0007669"/>
    <property type="project" value="InterPro"/>
</dbReference>
<evidence type="ECO:0000313" key="8">
    <source>
        <dbReference type="Proteomes" id="UP000266305"/>
    </source>
</evidence>
<dbReference type="Gene3D" id="2.60.40.2030">
    <property type="match status" value="6"/>
</dbReference>
<dbReference type="InterPro" id="IPR018511">
    <property type="entry name" value="Hemolysin-typ_Ca-bd_CS"/>
</dbReference>
<dbReference type="InterPro" id="IPR051171">
    <property type="entry name" value="CaCA"/>
</dbReference>
<proteinExistence type="predicted"/>
<evidence type="ECO:0000256" key="3">
    <source>
        <dbReference type="ARBA" id="ARBA00022837"/>
    </source>
</evidence>
<dbReference type="PANTHER" id="PTHR11878">
    <property type="entry name" value="SODIUM/CALCIUM EXCHANGER"/>
    <property type="match status" value="1"/>
</dbReference>
<evidence type="ECO:0000313" key="7">
    <source>
        <dbReference type="EMBL" id="RHZ94256.1"/>
    </source>
</evidence>
<dbReference type="SUPFAM" id="SSF141072">
    <property type="entry name" value="CalX-like"/>
    <property type="match status" value="6"/>
</dbReference>
<reference evidence="7 8" key="1">
    <citation type="submission" date="2018-08" db="EMBL/GenBank/DDBJ databases">
        <title>Draft genome sequence of Rhodobacter sphaeroides FY.</title>
        <authorList>
            <person name="Rayyan A."/>
            <person name="Meyer T.E."/>
            <person name="Kyndt J.A."/>
        </authorList>
    </citation>
    <scope>NUCLEOTIDE SEQUENCE [LARGE SCALE GENOMIC DNA]</scope>
    <source>
        <strain evidence="7 8">FY</strain>
    </source>
</reference>
<accession>A0AAX1UJM9</accession>
<gene>
    <name evidence="7" type="ORF">D1114_12735</name>
</gene>
<dbReference type="EMBL" id="QWGP01000013">
    <property type="protein sequence ID" value="RHZ94256.1"/>
    <property type="molecule type" value="Genomic_DNA"/>
</dbReference>
<dbReference type="Gene3D" id="2.150.10.10">
    <property type="entry name" value="Serralysin-like metalloprotease, C-terminal"/>
    <property type="match status" value="2"/>
</dbReference>
<evidence type="ECO:0000256" key="1">
    <source>
        <dbReference type="ARBA" id="ARBA00022729"/>
    </source>
</evidence>
<dbReference type="AlphaFoldDB" id="A0AAX1UJM9"/>
<dbReference type="PROSITE" id="PS00330">
    <property type="entry name" value="HEMOLYSIN_CALCIUM"/>
    <property type="match status" value="3"/>
</dbReference>
<feature type="domain" description="Calx-beta" evidence="6">
    <location>
        <begin position="446"/>
        <end position="544"/>
    </location>
</feature>
<feature type="region of interest" description="Disordered" evidence="5">
    <location>
        <begin position="711"/>
        <end position="739"/>
    </location>
</feature>
<keyword evidence="1" id="KW-0732">Signal</keyword>
<evidence type="ECO:0000256" key="2">
    <source>
        <dbReference type="ARBA" id="ARBA00022737"/>
    </source>
</evidence>
<protein>
    <submittedName>
        <fullName evidence="7">Sodium:calcium exchanger</fullName>
    </submittedName>
</protein>
<dbReference type="InterPro" id="IPR011049">
    <property type="entry name" value="Serralysin-like_metalloprot_C"/>
</dbReference>
<evidence type="ECO:0000259" key="6">
    <source>
        <dbReference type="SMART" id="SM00237"/>
    </source>
</evidence>
<feature type="domain" description="Calx-beta" evidence="6">
    <location>
        <begin position="560"/>
        <end position="662"/>
    </location>
</feature>
<name>A0AAX1UJM9_CERSP</name>
<sequence>MAILPTFSVTSTPVVEGNYLTYTIRLSEPAPDAVSVDYLFRSGTALLDEDFYSTAPSGTLVFAPGETVLTLQIRSYNDRLDETDESFFLELSDPQGAQFGANISTLVTAGWVIDDDGVGVNRALAVSNPVVTEAAGGQALFTLTLSEAFTTDRSFTYTTHDGSARAGADYVARTGTVTFLAGQTEATVAVNLINDGAVEAGETFGLAVTGAHGVPAATGTAEILNDDGPVPVISVEGDRVVEGSYLVYTIRLSEPATDAVSVDYLFRSGTALLDEDFYSTAPSGTLTFAPGETVQTLRIRSYNDSLDEIDESFFLELSEPQGARFGANISTLVTTGWVIDNDGVGVNRALAVSNPVVTEAAGGQALFTLTLSEAFTTDRSFTYTTHDGSARAGADYVARTGTVTFLAGQTEATVAVNLINDGAVEAGETFGLAVTGAHGVPAATGTAEILNDDGPVPVISVEGDRVVEGSYLTYTIRLSEPATDAVSVDYQFRSGTALLDEDFYSTAPSGTLTFAPGETVQTLRIRSYNDSLDEIDESFFLDLSDPRGAQFGGGNRALSTGGWVLDNDGVGLNRSVSVGHATLQEGPGGRVAVFVVELSAASAERIAIGFQTLAGTARPGSDFAARSGEVVFLPGQTRAEILIPILDDLVLENTESFSLRLVPPFPSAISSATPVPVGVATLLDGTLRGSGGNDRLIGTANAERIEGFGGNDRIEGRGGNDLLSGGAGNDLLDGGGGRDRMVGGTGNDRYIVNHAGDSTIELAGGGIDTVQSSLSWTLAANVERLVLTGGAALSGTGNGLANLLTGNGGANRLQGLAGNDTLNGGGGRDVMIGGTGNDTYITDGGDTIVERAGQGVDVVRASVSYTLGAQLETLVLTGTANLSGTGNGLSNLLIGNGGANRLSGGAGNDTLSGGGGADLLIGGAGRDSFVFNTRPGPGAIDRIADFNVADDLIHLENAVFRGLPAGALRGAAFASNLSGQATDAADRILYERDTGALWFDADGTGGGARVQIATLSAGLGLTAADFFVI</sequence>
<keyword evidence="2" id="KW-0677">Repeat</keyword>
<dbReference type="GO" id="GO:0030001">
    <property type="term" value="P:metal ion transport"/>
    <property type="evidence" value="ECO:0007669"/>
    <property type="project" value="TreeGrafter"/>
</dbReference>
<evidence type="ECO:0000256" key="5">
    <source>
        <dbReference type="SAM" id="MobiDB-lite"/>
    </source>
</evidence>
<dbReference type="Pfam" id="PF00353">
    <property type="entry name" value="HemolysinCabind"/>
    <property type="match status" value="3"/>
</dbReference>
<dbReference type="PANTHER" id="PTHR11878:SF65">
    <property type="entry name" value="NA_CA-EXCHANGE PROTEIN, ISOFORM G"/>
    <property type="match status" value="1"/>
</dbReference>
<dbReference type="InterPro" id="IPR003644">
    <property type="entry name" value="Calx_beta"/>
</dbReference>
<dbReference type="SUPFAM" id="SSF51120">
    <property type="entry name" value="beta-Roll"/>
    <property type="match status" value="3"/>
</dbReference>
<dbReference type="GO" id="GO:0005509">
    <property type="term" value="F:calcium ion binding"/>
    <property type="evidence" value="ECO:0007669"/>
    <property type="project" value="InterPro"/>
</dbReference>
<dbReference type="GO" id="GO:0016020">
    <property type="term" value="C:membrane"/>
    <property type="evidence" value="ECO:0007669"/>
    <property type="project" value="InterPro"/>
</dbReference>
<organism evidence="7 8">
    <name type="scientific">Cereibacter sphaeroides</name>
    <name type="common">Rhodobacter sphaeroides</name>
    <dbReference type="NCBI Taxonomy" id="1063"/>
    <lineage>
        <taxon>Bacteria</taxon>
        <taxon>Pseudomonadati</taxon>
        <taxon>Pseudomonadota</taxon>
        <taxon>Alphaproteobacteria</taxon>
        <taxon>Rhodobacterales</taxon>
        <taxon>Paracoccaceae</taxon>
        <taxon>Cereibacter</taxon>
    </lineage>
</organism>
<keyword evidence="4" id="KW-0813">Transport</keyword>
<dbReference type="Proteomes" id="UP000266305">
    <property type="component" value="Unassembled WGS sequence"/>
</dbReference>
<feature type="domain" description="Calx-beta" evidence="6">
    <location>
        <begin position="334"/>
        <end position="435"/>
    </location>
</feature>
<dbReference type="InterPro" id="IPR038081">
    <property type="entry name" value="CalX-like_sf"/>
</dbReference>
<feature type="domain" description="Calx-beta" evidence="6">
    <location>
        <begin position="108"/>
        <end position="209"/>
    </location>
</feature>